<gene>
    <name evidence="10" type="ORF">Ctob_009594</name>
</gene>
<evidence type="ECO:0000313" key="10">
    <source>
        <dbReference type="EMBL" id="KOO26304.1"/>
    </source>
</evidence>
<organism evidence="10 11">
    <name type="scientific">Chrysochromulina tobinii</name>
    <dbReference type="NCBI Taxonomy" id="1460289"/>
    <lineage>
        <taxon>Eukaryota</taxon>
        <taxon>Haptista</taxon>
        <taxon>Haptophyta</taxon>
        <taxon>Prymnesiophyceae</taxon>
        <taxon>Prymnesiales</taxon>
        <taxon>Chrysochromulinaceae</taxon>
        <taxon>Chrysochromulina</taxon>
    </lineage>
</organism>
<evidence type="ECO:0000256" key="4">
    <source>
        <dbReference type="ARBA" id="ARBA00022729"/>
    </source>
</evidence>
<dbReference type="EMBL" id="JWZX01002870">
    <property type="protein sequence ID" value="KOO26304.1"/>
    <property type="molecule type" value="Genomic_DNA"/>
</dbReference>
<evidence type="ECO:0000256" key="3">
    <source>
        <dbReference type="ARBA" id="ARBA00022692"/>
    </source>
</evidence>
<reference evidence="11" key="1">
    <citation type="journal article" date="2015" name="PLoS Genet.">
        <title>Genome Sequence and Transcriptome Analyses of Chrysochromulina tobin: Metabolic Tools for Enhanced Algal Fitness in the Prominent Order Prymnesiales (Haptophyceae).</title>
        <authorList>
            <person name="Hovde B.T."/>
            <person name="Deodato C.R."/>
            <person name="Hunsperger H.M."/>
            <person name="Ryken S.A."/>
            <person name="Yost W."/>
            <person name="Jha R.K."/>
            <person name="Patterson J."/>
            <person name="Monnat R.J. Jr."/>
            <person name="Barlow S.B."/>
            <person name="Starkenburg S.R."/>
            <person name="Cattolico R.A."/>
        </authorList>
    </citation>
    <scope>NUCLEOTIDE SEQUENCE</scope>
    <source>
        <strain evidence="11">CCMP291</strain>
    </source>
</reference>
<comment type="subcellular location">
    <subcellularLocation>
        <location evidence="1">Nucleus inner membrane</location>
        <topology evidence="1">Multi-pass membrane protein</topology>
        <orientation evidence="1">Nucleoplasmic side</orientation>
    </subcellularLocation>
</comment>
<protein>
    <submittedName>
        <fullName evidence="10">Uncharacterized protein</fullName>
    </submittedName>
</protein>
<evidence type="ECO:0000256" key="2">
    <source>
        <dbReference type="ARBA" id="ARBA00005748"/>
    </source>
</evidence>
<feature type="transmembrane region" description="Helical" evidence="8">
    <location>
        <begin position="310"/>
        <end position="328"/>
    </location>
</feature>
<evidence type="ECO:0000256" key="5">
    <source>
        <dbReference type="ARBA" id="ARBA00022989"/>
    </source>
</evidence>
<keyword evidence="11" id="KW-1185">Reference proteome</keyword>
<name>A0A0M0JI96_9EUKA</name>
<feature type="signal peptide" evidence="9">
    <location>
        <begin position="1"/>
        <end position="18"/>
    </location>
</feature>
<evidence type="ECO:0000256" key="8">
    <source>
        <dbReference type="SAM" id="Phobius"/>
    </source>
</evidence>
<proteinExistence type="inferred from homology"/>
<dbReference type="AlphaFoldDB" id="A0A0M0JI96"/>
<feature type="transmembrane region" description="Helical" evidence="8">
    <location>
        <begin position="177"/>
        <end position="195"/>
    </location>
</feature>
<dbReference type="GO" id="GO:0005637">
    <property type="term" value="C:nuclear inner membrane"/>
    <property type="evidence" value="ECO:0007669"/>
    <property type="project" value="UniProtKB-SubCell"/>
</dbReference>
<evidence type="ECO:0000256" key="6">
    <source>
        <dbReference type="ARBA" id="ARBA00023136"/>
    </source>
</evidence>
<feature type="transmembrane region" description="Helical" evidence="8">
    <location>
        <begin position="207"/>
        <end position="226"/>
    </location>
</feature>
<dbReference type="PANTHER" id="PTHR13598">
    <property type="entry name" value="AT07567P-RELATED"/>
    <property type="match status" value="1"/>
</dbReference>
<comment type="caution">
    <text evidence="10">The sequence shown here is derived from an EMBL/GenBank/DDBJ whole genome shotgun (WGS) entry which is preliminary data.</text>
</comment>
<accession>A0A0M0JI96</accession>
<comment type="similarity">
    <text evidence="2">Belongs to the NEMP family.</text>
</comment>
<keyword evidence="4 9" id="KW-0732">Signal</keyword>
<feature type="transmembrane region" description="Helical" evidence="8">
    <location>
        <begin position="279"/>
        <end position="298"/>
    </location>
</feature>
<keyword evidence="5 8" id="KW-1133">Transmembrane helix</keyword>
<keyword evidence="6 8" id="KW-0472">Membrane</keyword>
<feature type="chain" id="PRO_5005601923" evidence="9">
    <location>
        <begin position="19"/>
        <end position="440"/>
    </location>
</feature>
<evidence type="ECO:0000313" key="11">
    <source>
        <dbReference type="Proteomes" id="UP000037460"/>
    </source>
</evidence>
<keyword evidence="7" id="KW-0539">Nucleus</keyword>
<evidence type="ECO:0000256" key="1">
    <source>
        <dbReference type="ARBA" id="ARBA00004575"/>
    </source>
</evidence>
<evidence type="ECO:0000256" key="9">
    <source>
        <dbReference type="SAM" id="SignalP"/>
    </source>
</evidence>
<keyword evidence="3 8" id="KW-0812">Transmembrane</keyword>
<dbReference type="PANTHER" id="PTHR13598:SF1">
    <property type="entry name" value="AT07567P-RELATED"/>
    <property type="match status" value="1"/>
</dbReference>
<sequence length="440" mass="49283">MVRATLLVLFGALGLVAADKTKTVWCKNEGGNCNYPNINLTSDTYVYCVENQPLLSWQTCTGSMLQLFDVQKLHVTSTCTSTEIRIASDDTWLVDLIRFNNPASIEQRAIDALNKDKPFSQLFGESIDSLFSNVKDKLVNLSPFGTSCVALKSGNCSKEEVNIKWQRSGPLKGEAEMRLWMGPALVLLGAVLFMYADLLAESTFFHYASWTSGFMIFSIILLLWLLSSRTGRVGKYITYAAGVSSLVGAYVWDMVKIELGEHWPCAPHSHTPHAALARAYILAYFLVFGCAGLAYEFWRLKGGRPPMYECSLVAYMIKLTSLILLYFGPFSRSLSLTLSLGAALYHPASVLLSPLQPLWQHLTARRPERAPSWYRPPTASGRYLTQEQYETQGRIATDQGLQSLFKSPEYQTWLLANHQRMSLDGGMRQPQFSPEEDVDD</sequence>
<evidence type="ECO:0000256" key="7">
    <source>
        <dbReference type="ARBA" id="ARBA00023242"/>
    </source>
</evidence>
<dbReference type="Pfam" id="PF10225">
    <property type="entry name" value="NEMP"/>
    <property type="match status" value="1"/>
</dbReference>
<dbReference type="Proteomes" id="UP000037460">
    <property type="component" value="Unassembled WGS sequence"/>
</dbReference>
<dbReference type="InterPro" id="IPR019358">
    <property type="entry name" value="NEMP_fam"/>
</dbReference>